<dbReference type="PANTHER" id="PTHR30344:SF1">
    <property type="entry name" value="6-PHOSPHOGLUCONOLACTONASE"/>
    <property type="match status" value="1"/>
</dbReference>
<dbReference type="PROSITE" id="PS51257">
    <property type="entry name" value="PROKAR_LIPOPROTEIN"/>
    <property type="match status" value="1"/>
</dbReference>
<dbReference type="AlphaFoldDB" id="A0A0D7W3V5"/>
<dbReference type="PANTHER" id="PTHR30344">
    <property type="entry name" value="6-PHOSPHOGLUCONOLACTONASE-RELATED"/>
    <property type="match status" value="1"/>
</dbReference>
<dbReference type="SUPFAM" id="SSF51004">
    <property type="entry name" value="C-terminal (heme d1) domain of cytochrome cd1-nitrite reductase"/>
    <property type="match status" value="1"/>
</dbReference>
<evidence type="ECO:0000313" key="4">
    <source>
        <dbReference type="Proteomes" id="UP000032361"/>
    </source>
</evidence>
<reference evidence="3 4" key="1">
    <citation type="journal article" date="2015" name="Antonie Van Leeuwenhoek">
        <title>Tamlana nanhaiensis sp. nov., isolated from surface seawater collected from the South China Sea.</title>
        <authorList>
            <person name="Liu X."/>
            <person name="Lai Q."/>
            <person name="Du Y."/>
            <person name="Li G."/>
            <person name="Sun F."/>
            <person name="Shao Z."/>
        </authorList>
    </citation>
    <scope>NUCLEOTIDE SEQUENCE [LARGE SCALE GENOMIC DNA]</scope>
    <source>
        <strain evidence="3 4">FHC16</strain>
    </source>
</reference>
<keyword evidence="4" id="KW-1185">Reference proteome</keyword>
<sequence length="355" mass="39098">MKPLLVLALVMTLYSCNENQNTVPLYIGTYTSGDSEGIYKLNFNTETGMLTNLTLAATIGNPSFIAYSPNQKYMYAVNEADHGTVSSFRITETGHLTLINTVKSFGGAPCHISVNDSGTKLAASNYSGGNIALYDINEDGSLTEASQVFDHNLPNEKSHAHSAQFFKDVLFVADLGRNAMYKYIKNDTDAYTLKDSSFIKMTPNAGPRHFTFTKNADFIYVINEYASTITAAKKTGNTYEVISNTSTLADGFTDRNDCADIHLSNNEEFLYGSNRGENTIAVFRRDLINGNITKIQNASVHGNWPRNFTLSPDGKFLLVANQKSDNISVFKINDNDGTLSFLHDINIPTPVCLLF</sequence>
<dbReference type="RefSeq" id="WP_044625280.1">
    <property type="nucleotide sequence ID" value="NZ_JTDV01000002.1"/>
</dbReference>
<dbReference type="GO" id="GO:0017057">
    <property type="term" value="F:6-phosphogluconolactonase activity"/>
    <property type="evidence" value="ECO:0007669"/>
    <property type="project" value="TreeGrafter"/>
</dbReference>
<protein>
    <recommendedName>
        <fullName evidence="5">6-phosphogluconolactonase</fullName>
    </recommendedName>
</protein>
<evidence type="ECO:0000313" key="3">
    <source>
        <dbReference type="EMBL" id="KJD33795.1"/>
    </source>
</evidence>
<evidence type="ECO:0000256" key="2">
    <source>
        <dbReference type="ARBA" id="ARBA00022526"/>
    </source>
</evidence>
<name>A0A0D7W3V5_9FLAO</name>
<comment type="similarity">
    <text evidence="1">Belongs to the cycloisomerase 2 family.</text>
</comment>
<dbReference type="GO" id="GO:0006006">
    <property type="term" value="P:glucose metabolic process"/>
    <property type="evidence" value="ECO:0007669"/>
    <property type="project" value="UniProtKB-KW"/>
</dbReference>
<keyword evidence="2" id="KW-0119">Carbohydrate metabolism</keyword>
<dbReference type="PATRIC" id="fig|1382798.3.peg.1829"/>
<dbReference type="Gene3D" id="2.130.10.10">
    <property type="entry name" value="YVTN repeat-like/Quinoprotein amine dehydrogenase"/>
    <property type="match status" value="1"/>
</dbReference>
<dbReference type="EMBL" id="JTDV01000002">
    <property type="protein sequence ID" value="KJD33795.1"/>
    <property type="molecule type" value="Genomic_DNA"/>
</dbReference>
<evidence type="ECO:0000256" key="1">
    <source>
        <dbReference type="ARBA" id="ARBA00005564"/>
    </source>
</evidence>
<dbReference type="OrthoDB" id="9790815at2"/>
<dbReference type="InterPro" id="IPR011048">
    <property type="entry name" value="Haem_d1_sf"/>
</dbReference>
<organism evidence="3 4">
    <name type="scientific">Neotamlana nanhaiensis</name>
    <dbReference type="NCBI Taxonomy" id="1382798"/>
    <lineage>
        <taxon>Bacteria</taxon>
        <taxon>Pseudomonadati</taxon>
        <taxon>Bacteroidota</taxon>
        <taxon>Flavobacteriia</taxon>
        <taxon>Flavobacteriales</taxon>
        <taxon>Flavobacteriaceae</taxon>
        <taxon>Neotamlana</taxon>
    </lineage>
</organism>
<dbReference type="InterPro" id="IPR019405">
    <property type="entry name" value="Lactonase_7-beta_prop"/>
</dbReference>
<dbReference type="Proteomes" id="UP000032361">
    <property type="component" value="Unassembled WGS sequence"/>
</dbReference>
<accession>A0A0D7W3V5</accession>
<keyword evidence="2" id="KW-0313">Glucose metabolism</keyword>
<gene>
    <name evidence="3" type="ORF">PK35_03315</name>
</gene>
<dbReference type="GO" id="GO:0005829">
    <property type="term" value="C:cytosol"/>
    <property type="evidence" value="ECO:0007669"/>
    <property type="project" value="TreeGrafter"/>
</dbReference>
<dbReference type="InterPro" id="IPR050282">
    <property type="entry name" value="Cycloisomerase_2"/>
</dbReference>
<comment type="caution">
    <text evidence="3">The sequence shown here is derived from an EMBL/GenBank/DDBJ whole genome shotgun (WGS) entry which is preliminary data.</text>
</comment>
<dbReference type="STRING" id="1382798.PK35_03315"/>
<proteinExistence type="inferred from homology"/>
<evidence type="ECO:0008006" key="5">
    <source>
        <dbReference type="Google" id="ProtNLM"/>
    </source>
</evidence>
<dbReference type="Pfam" id="PF10282">
    <property type="entry name" value="Lactonase"/>
    <property type="match status" value="1"/>
</dbReference>
<dbReference type="InterPro" id="IPR015943">
    <property type="entry name" value="WD40/YVTN_repeat-like_dom_sf"/>
</dbReference>